<keyword evidence="2" id="KW-0812">Transmembrane</keyword>
<dbReference type="CDD" id="cd05829">
    <property type="entry name" value="Sortase_F"/>
    <property type="match status" value="1"/>
</dbReference>
<keyword evidence="1" id="KW-0378">Hydrolase</keyword>
<dbReference type="Gene3D" id="2.40.260.10">
    <property type="entry name" value="Sortase"/>
    <property type="match status" value="1"/>
</dbReference>
<accession>A0ABV9RC92</accession>
<evidence type="ECO:0000256" key="1">
    <source>
        <dbReference type="ARBA" id="ARBA00022801"/>
    </source>
</evidence>
<feature type="transmembrane region" description="Helical" evidence="2">
    <location>
        <begin position="20"/>
        <end position="39"/>
    </location>
</feature>
<dbReference type="EMBL" id="JBHSIM010000004">
    <property type="protein sequence ID" value="MFC4831385.1"/>
    <property type="molecule type" value="Genomic_DNA"/>
</dbReference>
<dbReference type="InterPro" id="IPR042001">
    <property type="entry name" value="Sortase_F"/>
</dbReference>
<dbReference type="NCBIfam" id="NF033748">
    <property type="entry name" value="class_F_sortase"/>
    <property type="match status" value="1"/>
</dbReference>
<keyword evidence="4" id="KW-1185">Reference proteome</keyword>
<dbReference type="InterPro" id="IPR023365">
    <property type="entry name" value="Sortase_dom-sf"/>
</dbReference>
<sequence>MGTVMDRKDEKTGTHGTTKAAIAVVAVLGLLLVVAYVMGNPSQRTGPTSVALPAQRTAVALPLQASGTTNLQVPSIGVDTRQLTELGQTEDRRLEVPSDATTVGHYAGGAAPGERGPAVYASHVNYRGVDGGFARLAEVEAGDQVLVERQDGVTVVYAVDRVDMVPKDAFPTAQVYGPTSGPELRLITCGGEFDADVRSYEDNVVVYARAVEAYRA</sequence>
<keyword evidence="2" id="KW-1133">Transmembrane helix</keyword>
<dbReference type="RefSeq" id="WP_274192439.1">
    <property type="nucleotide sequence ID" value="NZ_BAABHN010000004.1"/>
</dbReference>
<reference evidence="4" key="1">
    <citation type="journal article" date="2019" name="Int. J. Syst. Evol. Microbiol.">
        <title>The Global Catalogue of Microorganisms (GCM) 10K type strain sequencing project: providing services to taxonomists for standard genome sequencing and annotation.</title>
        <authorList>
            <consortium name="The Broad Institute Genomics Platform"/>
            <consortium name="The Broad Institute Genome Sequencing Center for Infectious Disease"/>
            <person name="Wu L."/>
            <person name="Ma J."/>
        </authorList>
    </citation>
    <scope>NUCLEOTIDE SEQUENCE [LARGE SCALE GENOMIC DNA]</scope>
    <source>
        <strain evidence="4">CCUG 50347</strain>
    </source>
</reference>
<dbReference type="SUPFAM" id="SSF63817">
    <property type="entry name" value="Sortase"/>
    <property type="match status" value="1"/>
</dbReference>
<protein>
    <submittedName>
        <fullName evidence="3">Class F sortase</fullName>
    </submittedName>
</protein>
<dbReference type="InterPro" id="IPR005754">
    <property type="entry name" value="Sortase"/>
</dbReference>
<keyword evidence="2" id="KW-0472">Membrane</keyword>
<dbReference type="Proteomes" id="UP001595909">
    <property type="component" value="Unassembled WGS sequence"/>
</dbReference>
<organism evidence="3 4">
    <name type="scientific">Actinomycetospora chibensis</name>
    <dbReference type="NCBI Taxonomy" id="663606"/>
    <lineage>
        <taxon>Bacteria</taxon>
        <taxon>Bacillati</taxon>
        <taxon>Actinomycetota</taxon>
        <taxon>Actinomycetes</taxon>
        <taxon>Pseudonocardiales</taxon>
        <taxon>Pseudonocardiaceae</taxon>
        <taxon>Actinomycetospora</taxon>
    </lineage>
</organism>
<name>A0ABV9RC92_9PSEU</name>
<gene>
    <name evidence="3" type="ORF">ACFPEL_03075</name>
</gene>
<evidence type="ECO:0000313" key="3">
    <source>
        <dbReference type="EMBL" id="MFC4831385.1"/>
    </source>
</evidence>
<proteinExistence type="predicted"/>
<dbReference type="Pfam" id="PF04203">
    <property type="entry name" value="Sortase"/>
    <property type="match status" value="1"/>
</dbReference>
<evidence type="ECO:0000313" key="4">
    <source>
        <dbReference type="Proteomes" id="UP001595909"/>
    </source>
</evidence>
<comment type="caution">
    <text evidence="3">The sequence shown here is derived from an EMBL/GenBank/DDBJ whole genome shotgun (WGS) entry which is preliminary data.</text>
</comment>
<evidence type="ECO:0000256" key="2">
    <source>
        <dbReference type="SAM" id="Phobius"/>
    </source>
</evidence>